<accession>A0A1J5PL07</accession>
<name>A0A1J5PL07_9ZZZZ</name>
<proteinExistence type="predicted"/>
<organism evidence="2">
    <name type="scientific">mine drainage metagenome</name>
    <dbReference type="NCBI Taxonomy" id="410659"/>
    <lineage>
        <taxon>unclassified sequences</taxon>
        <taxon>metagenomes</taxon>
        <taxon>ecological metagenomes</taxon>
    </lineage>
</organism>
<feature type="compositionally biased region" description="Low complexity" evidence="1">
    <location>
        <begin position="111"/>
        <end position="126"/>
    </location>
</feature>
<reference evidence="2" key="1">
    <citation type="submission" date="2016-10" db="EMBL/GenBank/DDBJ databases">
        <title>Sequence of Gallionella enrichment culture.</title>
        <authorList>
            <person name="Poehlein A."/>
            <person name="Muehling M."/>
            <person name="Daniel R."/>
        </authorList>
    </citation>
    <scope>NUCLEOTIDE SEQUENCE</scope>
</reference>
<evidence type="ECO:0000313" key="2">
    <source>
        <dbReference type="EMBL" id="OIQ68252.1"/>
    </source>
</evidence>
<gene>
    <name evidence="2" type="ORF">GALL_501580</name>
</gene>
<dbReference type="EMBL" id="MLJW01005422">
    <property type="protein sequence ID" value="OIQ68252.1"/>
    <property type="molecule type" value="Genomic_DNA"/>
</dbReference>
<comment type="caution">
    <text evidence="2">The sequence shown here is derived from an EMBL/GenBank/DDBJ whole genome shotgun (WGS) entry which is preliminary data.</text>
</comment>
<dbReference type="AlphaFoldDB" id="A0A1J5PL07"/>
<evidence type="ECO:0000256" key="1">
    <source>
        <dbReference type="SAM" id="MobiDB-lite"/>
    </source>
</evidence>
<protein>
    <submittedName>
        <fullName evidence="2">Uncharacterized protein</fullName>
    </submittedName>
</protein>
<feature type="region of interest" description="Disordered" evidence="1">
    <location>
        <begin position="78"/>
        <end position="126"/>
    </location>
</feature>
<sequence length="150" mass="15748">MTSAILGIPVPGSPVINTLAEVRASVRTRSRNSSASAERPKIMRAAASPDCSARFSARFSNTNARVFNAFCTTASRSEGAQGFSRKSNAPPVIPRTAIGMSPSPVSKITGRSASTPRTRSSRAKPSLPGIRMSLTITPGKVALIWSFASI</sequence>